<feature type="transmembrane region" description="Helical" evidence="2">
    <location>
        <begin position="48"/>
        <end position="66"/>
    </location>
</feature>
<dbReference type="EMBL" id="CAJMWS010001146">
    <property type="protein sequence ID" value="CAE6474045.1"/>
    <property type="molecule type" value="Genomic_DNA"/>
</dbReference>
<evidence type="ECO:0000256" key="1">
    <source>
        <dbReference type="SAM" id="MobiDB-lite"/>
    </source>
</evidence>
<protein>
    <submittedName>
        <fullName evidence="3">Uncharacterized protein</fullName>
    </submittedName>
</protein>
<evidence type="ECO:0000313" key="3">
    <source>
        <dbReference type="EMBL" id="CAE6474045.1"/>
    </source>
</evidence>
<comment type="caution">
    <text evidence="3">The sequence shown here is derived from an EMBL/GenBank/DDBJ whole genome shotgun (WGS) entry which is preliminary data.</text>
</comment>
<evidence type="ECO:0000256" key="2">
    <source>
        <dbReference type="SAM" id="Phobius"/>
    </source>
</evidence>
<dbReference type="AlphaFoldDB" id="A0A8H3GUS1"/>
<keyword evidence="2" id="KW-0472">Membrane</keyword>
<gene>
    <name evidence="3" type="ORF">RDB_LOCUS181209</name>
</gene>
<evidence type="ECO:0000313" key="4">
    <source>
        <dbReference type="Proteomes" id="UP000663846"/>
    </source>
</evidence>
<accession>A0A8H3GUS1</accession>
<proteinExistence type="predicted"/>
<keyword evidence="2" id="KW-1133">Transmembrane helix</keyword>
<keyword evidence="2" id="KW-0812">Transmembrane</keyword>
<feature type="region of interest" description="Disordered" evidence="1">
    <location>
        <begin position="1"/>
        <end position="26"/>
    </location>
</feature>
<organism evidence="3 4">
    <name type="scientific">Rhizoctonia solani</name>
    <dbReference type="NCBI Taxonomy" id="456999"/>
    <lineage>
        <taxon>Eukaryota</taxon>
        <taxon>Fungi</taxon>
        <taxon>Dikarya</taxon>
        <taxon>Basidiomycota</taxon>
        <taxon>Agaricomycotina</taxon>
        <taxon>Agaricomycetes</taxon>
        <taxon>Cantharellales</taxon>
        <taxon>Ceratobasidiaceae</taxon>
        <taxon>Rhizoctonia</taxon>
    </lineage>
</organism>
<name>A0A8H3GUS1_9AGAM</name>
<reference evidence="3" key="1">
    <citation type="submission" date="2021-01" db="EMBL/GenBank/DDBJ databases">
        <authorList>
            <person name="Kaushik A."/>
        </authorList>
    </citation>
    <scope>NUCLEOTIDE SEQUENCE</scope>
    <source>
        <strain evidence="3">AG1-1C</strain>
    </source>
</reference>
<sequence>MRIRGNPTHATHVHRRPTDSPRGAGSLSARYMTIKEFKRRLDEQVSRMLAQLYAFGIITSLFMMGAKKLLELQEVLGRSRRSNRVQSKHSDLVISINIYTHIDPECLKGAVTEEHKWRESYEGKRTFDSMVTYINTSTSDPILPGTFTSTLGPVPDSPLVKLLLLPGPSRRSLLSGKIIIQRPSGPRFKSAAWKRCRVK</sequence>
<dbReference type="Proteomes" id="UP000663846">
    <property type="component" value="Unassembled WGS sequence"/>
</dbReference>